<organism evidence="1 2">
    <name type="scientific">Sulfurirhabdus autotrophica</name>
    <dbReference type="NCBI Taxonomy" id="1706046"/>
    <lineage>
        <taxon>Bacteria</taxon>
        <taxon>Pseudomonadati</taxon>
        <taxon>Pseudomonadota</taxon>
        <taxon>Betaproteobacteria</taxon>
        <taxon>Nitrosomonadales</taxon>
        <taxon>Sulfuricellaceae</taxon>
        <taxon>Sulfurirhabdus</taxon>
    </lineage>
</organism>
<name>A0A4R3XT37_9PROT</name>
<dbReference type="Proteomes" id="UP000295367">
    <property type="component" value="Unassembled WGS sequence"/>
</dbReference>
<evidence type="ECO:0000313" key="1">
    <source>
        <dbReference type="EMBL" id="TCV81218.1"/>
    </source>
</evidence>
<dbReference type="AlphaFoldDB" id="A0A4R3XT37"/>
<sequence length="64" mass="6709">MPLSSPESGQVNRLGFIVGQNTVPDGFGQIGDAKSNESLVVTHEAVVRHASFAVDGRGANRLSM</sequence>
<dbReference type="EMBL" id="SMCO01000025">
    <property type="protein sequence ID" value="TCV81218.1"/>
    <property type="molecule type" value="Genomic_DNA"/>
</dbReference>
<keyword evidence="2" id="KW-1185">Reference proteome</keyword>
<accession>A0A4R3XT37</accession>
<comment type="caution">
    <text evidence="1">The sequence shown here is derived from an EMBL/GenBank/DDBJ whole genome shotgun (WGS) entry which is preliminary data.</text>
</comment>
<proteinExistence type="predicted"/>
<dbReference type="RefSeq" id="WP_223248325.1">
    <property type="nucleotide sequence ID" value="NZ_BHVT01000056.1"/>
</dbReference>
<evidence type="ECO:0000313" key="2">
    <source>
        <dbReference type="Proteomes" id="UP000295367"/>
    </source>
</evidence>
<reference evidence="1 2" key="1">
    <citation type="submission" date="2019-03" db="EMBL/GenBank/DDBJ databases">
        <title>Genomic Encyclopedia of Type Strains, Phase IV (KMG-IV): sequencing the most valuable type-strain genomes for metagenomic binning, comparative biology and taxonomic classification.</title>
        <authorList>
            <person name="Goeker M."/>
        </authorList>
    </citation>
    <scope>NUCLEOTIDE SEQUENCE [LARGE SCALE GENOMIC DNA]</scope>
    <source>
        <strain evidence="1 2">DSM 100309</strain>
    </source>
</reference>
<gene>
    <name evidence="1" type="ORF">EDC63_1255</name>
</gene>
<protein>
    <submittedName>
        <fullName evidence="1">Uncharacterized protein</fullName>
    </submittedName>
</protein>